<feature type="domain" description="RAP" evidence="1">
    <location>
        <begin position="565"/>
        <end position="623"/>
    </location>
</feature>
<dbReference type="Pfam" id="PF08373">
    <property type="entry name" value="RAP"/>
    <property type="match status" value="1"/>
</dbReference>
<protein>
    <recommendedName>
        <fullName evidence="1">RAP domain-containing protein</fullName>
    </recommendedName>
</protein>
<dbReference type="InterPro" id="IPR013584">
    <property type="entry name" value="RAP"/>
</dbReference>
<gene>
    <name evidence="2" type="ORF">WJX75_001320</name>
</gene>
<keyword evidence="3" id="KW-1185">Reference proteome</keyword>
<dbReference type="InterPro" id="IPR050870">
    <property type="entry name" value="FAST_kinase"/>
</dbReference>
<organism evidence="2 3">
    <name type="scientific">Coccomyxa subellipsoidea</name>
    <dbReference type="NCBI Taxonomy" id="248742"/>
    <lineage>
        <taxon>Eukaryota</taxon>
        <taxon>Viridiplantae</taxon>
        <taxon>Chlorophyta</taxon>
        <taxon>core chlorophytes</taxon>
        <taxon>Trebouxiophyceae</taxon>
        <taxon>Trebouxiophyceae incertae sedis</taxon>
        <taxon>Coccomyxaceae</taxon>
        <taxon>Coccomyxa</taxon>
    </lineage>
</organism>
<evidence type="ECO:0000259" key="1">
    <source>
        <dbReference type="PROSITE" id="PS51286"/>
    </source>
</evidence>
<accession>A0ABR2YW71</accession>
<dbReference type="PANTHER" id="PTHR21228">
    <property type="entry name" value="FAST LEU-RICH DOMAIN-CONTAINING"/>
    <property type="match status" value="1"/>
</dbReference>
<dbReference type="PANTHER" id="PTHR21228:SF40">
    <property type="entry name" value="LD45607P"/>
    <property type="match status" value="1"/>
</dbReference>
<evidence type="ECO:0000313" key="2">
    <source>
        <dbReference type="EMBL" id="KAK9915595.1"/>
    </source>
</evidence>
<reference evidence="2 3" key="1">
    <citation type="journal article" date="2024" name="Nat. Commun.">
        <title>Phylogenomics reveals the evolutionary origins of lichenization in chlorophyte algae.</title>
        <authorList>
            <person name="Puginier C."/>
            <person name="Libourel C."/>
            <person name="Otte J."/>
            <person name="Skaloud P."/>
            <person name="Haon M."/>
            <person name="Grisel S."/>
            <person name="Petersen M."/>
            <person name="Berrin J.G."/>
            <person name="Delaux P.M."/>
            <person name="Dal Grande F."/>
            <person name="Keller J."/>
        </authorList>
    </citation>
    <scope>NUCLEOTIDE SEQUENCE [LARGE SCALE GENOMIC DNA]</scope>
    <source>
        <strain evidence="2 3">SAG 216-7</strain>
    </source>
</reference>
<name>A0ABR2YW71_9CHLO</name>
<evidence type="ECO:0000313" key="3">
    <source>
        <dbReference type="Proteomes" id="UP001491310"/>
    </source>
</evidence>
<dbReference type="Proteomes" id="UP001491310">
    <property type="component" value="Unassembled WGS sequence"/>
</dbReference>
<proteinExistence type="predicted"/>
<dbReference type="SMART" id="SM00952">
    <property type="entry name" value="RAP"/>
    <property type="match status" value="1"/>
</dbReference>
<dbReference type="PROSITE" id="PS51286">
    <property type="entry name" value="RAP"/>
    <property type="match status" value="1"/>
</dbReference>
<sequence length="652" mass="73317">MGWFAWSELNLKRLSGDWRDDDEFKAAVQLNRTIAAMTSAEEVLGLVEAHGHVFTSVNAATAFHRLAKFGQEASPVHQERIKSDPRTRRLAELVEAKWEDWGGRAANNVAWAHAVLGHGSPTIMSKVEAKLLAKLGTMSAHEMCVILWAFAKTGHKCPEGFRKAVPWILSRKDEMTIQTITMLTWAYATAAPYNKDLFEACCEVALNDWQSIDVRALSNMTWACARMGHYDEKLFDAVAARVAVSWEHIFSWDLGNYAWGLGKAYGELGIQGSALANEDREMAIHRYLSDNPSRYRALEAINMAALQQIADLNLRTISNIVYGCACVHFWDRRLMDALADRAIQLAGQGTGQSLAIVLWAFSTLRHEHAGLMEALAQRGLQLLHTPPDEGGLNDTAMAMVFWAYANLGSNTETSRKLLLLLAEEACARQETYRSLPAVAWALTVAGCLPDPLLRKIRNLVGDLRDLDDLNLSQLYLTELAMRLRDSAPAQVPARAEDLFRECYQMGEMRQRTGKFWELQLAHGKRFITTIHLEVARIVESLKGEIVLEHDTGEWSVDIGFPQHRVAIEVDGPSHFTNNTLRPLGPTLLKRQLLAARGWQMVSVPYFHWSELLSDYERQLYIYLALQAHPRGKDLVQAPTKPHRMDDVQALII</sequence>
<comment type="caution">
    <text evidence="2">The sequence shown here is derived from an EMBL/GenBank/DDBJ whole genome shotgun (WGS) entry which is preliminary data.</text>
</comment>
<dbReference type="EMBL" id="JALJOT010000004">
    <property type="protein sequence ID" value="KAK9915595.1"/>
    <property type="molecule type" value="Genomic_DNA"/>
</dbReference>